<feature type="compositionally biased region" description="Low complexity" evidence="1">
    <location>
        <begin position="108"/>
        <end position="207"/>
    </location>
</feature>
<feature type="chain" id="PRO_5003836517" description="FAS1 domain-containing protein" evidence="2">
    <location>
        <begin position="23"/>
        <end position="1378"/>
    </location>
</feature>
<protein>
    <recommendedName>
        <fullName evidence="3">FAS1 domain-containing protein</fullName>
    </recommendedName>
</protein>
<feature type="compositionally biased region" description="Polar residues" evidence="1">
    <location>
        <begin position="71"/>
        <end position="83"/>
    </location>
</feature>
<dbReference type="EMBL" id="AGNL01034071">
    <property type="protein sequence ID" value="EJK55414.1"/>
    <property type="molecule type" value="Genomic_DNA"/>
</dbReference>
<feature type="compositionally biased region" description="Basic residues" evidence="1">
    <location>
        <begin position="1260"/>
        <end position="1271"/>
    </location>
</feature>
<evidence type="ECO:0000313" key="5">
    <source>
        <dbReference type="Proteomes" id="UP000266841"/>
    </source>
</evidence>
<dbReference type="SUPFAM" id="SSF82153">
    <property type="entry name" value="FAS1 domain"/>
    <property type="match status" value="2"/>
</dbReference>
<dbReference type="InterPro" id="IPR036378">
    <property type="entry name" value="FAS1_dom_sf"/>
</dbReference>
<feature type="region of interest" description="Disordered" evidence="1">
    <location>
        <begin position="71"/>
        <end position="213"/>
    </location>
</feature>
<feature type="signal peptide" evidence="2">
    <location>
        <begin position="1"/>
        <end position="22"/>
    </location>
</feature>
<evidence type="ECO:0000259" key="3">
    <source>
        <dbReference type="PROSITE" id="PS50213"/>
    </source>
</evidence>
<evidence type="ECO:0000256" key="1">
    <source>
        <dbReference type="SAM" id="MobiDB-lite"/>
    </source>
</evidence>
<dbReference type="InterPro" id="IPR000782">
    <property type="entry name" value="FAS1_domain"/>
</dbReference>
<feature type="compositionally biased region" description="Low complexity" evidence="1">
    <location>
        <begin position="84"/>
        <end position="96"/>
    </location>
</feature>
<dbReference type="PROSITE" id="PS50213">
    <property type="entry name" value="FAS1"/>
    <property type="match status" value="2"/>
</dbReference>
<evidence type="ECO:0000256" key="2">
    <source>
        <dbReference type="SAM" id="SignalP"/>
    </source>
</evidence>
<dbReference type="Proteomes" id="UP000266841">
    <property type="component" value="Unassembled WGS sequence"/>
</dbReference>
<feature type="domain" description="FAS1" evidence="3">
    <location>
        <begin position="473"/>
        <end position="664"/>
    </location>
</feature>
<keyword evidence="2" id="KW-0732">Signal</keyword>
<feature type="compositionally biased region" description="Polar residues" evidence="1">
    <location>
        <begin position="97"/>
        <end position="107"/>
    </location>
</feature>
<organism evidence="4 5">
    <name type="scientific">Thalassiosira oceanica</name>
    <name type="common">Marine diatom</name>
    <dbReference type="NCBI Taxonomy" id="159749"/>
    <lineage>
        <taxon>Eukaryota</taxon>
        <taxon>Sar</taxon>
        <taxon>Stramenopiles</taxon>
        <taxon>Ochrophyta</taxon>
        <taxon>Bacillariophyta</taxon>
        <taxon>Coscinodiscophyceae</taxon>
        <taxon>Thalassiosirophycidae</taxon>
        <taxon>Thalassiosirales</taxon>
        <taxon>Thalassiosiraceae</taxon>
        <taxon>Thalassiosira</taxon>
    </lineage>
</organism>
<sequence length="1378" mass="148349">MTRYTPSTATLLLSVMLAGCTSEEVPLRKRELLFTQRKSKFNTRRTHAESLWGRRINKTGGHENIERFLSVSTSTPSENPSDQPSSVPSENPSASSTTQPSSMPSENPSTSTGSASTTSTTEAATTSTTQADTTSAPTTTEAASTSTTEATTTTSATDAATTSTTESPSTSTVETTAPTTTEDATTSTTTIAATTDLTTSLESTSTTNPTGGADVVVVDDMIEIESGSEPLMIDVLGNDYIMSSGDSEPSGDSKLWWWFQASPSTTDQSTLSIKSVTEDSPDSPVSCEAMGNEVMVKVTDETYVGGADCFYTVVMRDSLGNEETVDQQGTINISVTPGCEPIYEILSSDSFSILYDAVLAAGLDKVLANPNLDPKLTLFAPPEMDERLLESAWLPQLLDNLLYYMLEGRELSVDLGFIQGFVPSVNFQREQVLILAEPPTIDGVELDPTDTLACNGVIHEVFDELQPASSDSGNDIVEMLSRNQECKTLVDLIGPAGLVSDLQGEGPFTVFGKQCFAMPVICSKFRRPSLTCFFFYHVAPTDAAFLDLNQDYPGILDYLTEPANIANLTYILQYNIASANALSPPLDEGSLLNQLLEDSPTLKDGSTLTTLTGDEVVVGINSPGTLPARNRNLESRSILINDSLVIIANIIAYNGTSDIHALILDQFQFTKTTTSTVTVTTTNAACQDRGFYFVTNADGSDGLCTNAVDSSNNGCNATQTGSGSGPCTMQSCCSIYQHSGDCHIFDNCNVVPTIVYVNDFPLFQPTGDVDKPAHFLYDVLAGDFIEDRKLGDFLVVDKVEGAFEFPLPPPVYDEFGNCVNCVNAGTCIAAKKHYNDKYNTMIKYTAPSRFAGKFKCRYTALIKRPQVQPDNTTKYVTVRPFKTRTGQPNNHRSRELQIIGPQPVPDPNFGFPQDPVGVIIGGVFNAPTDSPTTSPTKGPTTSPTISPTISPTLSPTLNPTLSPTLFPTLYPTLYPTLNPTLELNGTTLIFVLDGAHPGVPLPNSLKVTDIVVQGIPATKRRKALDALDMITDDTTTEGDGATIEDKNIILEEGVEVVTDIEAEVELDINGTVGADLDINVTVGAELDINVTAELELDINGTQSREPDGSFCAVGPDGRSVQYVSGGTYVGPYRCTFETEDERGFIVLADLNLDVVLFVDPPDIEPLPPKPKPPTPKPVVQPSWGGGYPQTSMPTHKPVKPWQPAWKPHWSAPEKPDYHEPHGPIFWGWGKSGKTKGTKTLKAGKSKSYKTFKEWSGSKSSKSKSSKSKSSKAKSSKGMFTWWRGGIDGGSGIVFNKDGTAEGAAIKEEPLLASTNTEEASGLRSRVLSNRLFENVFTAYHSETCSDDDVGERRARLTESPALEAYHALEPLKSIHDTS</sequence>
<proteinExistence type="predicted"/>
<gene>
    <name evidence="4" type="ORF">THAOC_24857</name>
</gene>
<evidence type="ECO:0000313" key="4">
    <source>
        <dbReference type="EMBL" id="EJK55414.1"/>
    </source>
</evidence>
<dbReference type="Gene3D" id="2.30.180.10">
    <property type="entry name" value="FAS1 domain"/>
    <property type="match status" value="2"/>
</dbReference>
<comment type="caution">
    <text evidence="4">The sequence shown here is derived from an EMBL/GenBank/DDBJ whole genome shotgun (WGS) entry which is preliminary data.</text>
</comment>
<name>K0RSR9_THAOC</name>
<keyword evidence="5" id="KW-1185">Reference proteome</keyword>
<feature type="region of interest" description="Disordered" evidence="1">
    <location>
        <begin position="928"/>
        <end position="955"/>
    </location>
</feature>
<feature type="domain" description="FAS1" evidence="3">
    <location>
        <begin position="338"/>
        <end position="465"/>
    </location>
</feature>
<reference evidence="4 5" key="1">
    <citation type="journal article" date="2012" name="Genome Biol.">
        <title>Genome and low-iron response of an oceanic diatom adapted to chronic iron limitation.</title>
        <authorList>
            <person name="Lommer M."/>
            <person name="Specht M."/>
            <person name="Roy A.S."/>
            <person name="Kraemer L."/>
            <person name="Andreson R."/>
            <person name="Gutowska M.A."/>
            <person name="Wolf J."/>
            <person name="Bergner S.V."/>
            <person name="Schilhabel M.B."/>
            <person name="Klostermeier U.C."/>
            <person name="Beiko R.G."/>
            <person name="Rosenstiel P."/>
            <person name="Hippler M."/>
            <person name="Laroche J."/>
        </authorList>
    </citation>
    <scope>NUCLEOTIDE SEQUENCE [LARGE SCALE GENOMIC DNA]</scope>
    <source>
        <strain evidence="4 5">CCMP1005</strain>
    </source>
</reference>
<dbReference type="PROSITE" id="PS51257">
    <property type="entry name" value="PROKAR_LIPOPROTEIN"/>
    <property type="match status" value="1"/>
</dbReference>
<dbReference type="eggNOG" id="ENOG502S903">
    <property type="taxonomic scope" value="Eukaryota"/>
</dbReference>
<accession>K0RSR9</accession>
<feature type="region of interest" description="Disordered" evidence="1">
    <location>
        <begin position="1251"/>
        <end position="1271"/>
    </location>
</feature>